<accession>F9FLY0</accession>
<sequence>IMHCVSIGTLRIVLGFRYQYWLCFHLTAPPRHQPNECSSCRLHDYRSRASGIHYRNPVRGSIFRSGENTTSAVRGTVPEKPGPISPQAKLVAHQLGVWVSGYRMQWHESQSSA</sequence>
<comment type="caution">
    <text evidence="1">The sequence shown here is derived from an EMBL/GenBank/DDBJ whole genome shotgun (WGS) entry which is preliminary data.</text>
</comment>
<protein>
    <submittedName>
        <fullName evidence="1">Uncharacterized protein</fullName>
    </submittedName>
</protein>
<name>F9FLY0_FUSOF</name>
<feature type="non-terminal residue" evidence="1">
    <location>
        <position position="1"/>
    </location>
</feature>
<organism evidence="1">
    <name type="scientific">Fusarium oxysporum (strain Fo5176)</name>
    <name type="common">Fusarium vascular wilt</name>
    <dbReference type="NCBI Taxonomy" id="660025"/>
    <lineage>
        <taxon>Eukaryota</taxon>
        <taxon>Fungi</taxon>
        <taxon>Dikarya</taxon>
        <taxon>Ascomycota</taxon>
        <taxon>Pezizomycotina</taxon>
        <taxon>Sordariomycetes</taxon>
        <taxon>Hypocreomycetidae</taxon>
        <taxon>Hypocreales</taxon>
        <taxon>Nectriaceae</taxon>
        <taxon>Fusarium</taxon>
        <taxon>Fusarium oxysporum species complex</taxon>
    </lineage>
</organism>
<reference evidence="1" key="1">
    <citation type="journal article" date="2012" name="Mol. Plant Microbe Interact.">
        <title>A highly conserved effector in Fusarium oxysporum is required for full virulence on Arabidopsis.</title>
        <authorList>
            <person name="Thatcher L.F."/>
            <person name="Gardiner D.M."/>
            <person name="Kazan K."/>
            <person name="Manners J."/>
        </authorList>
    </citation>
    <scope>NUCLEOTIDE SEQUENCE [LARGE SCALE GENOMIC DNA]</scope>
    <source>
        <strain evidence="1">Fo5176</strain>
    </source>
</reference>
<dbReference type="EMBL" id="AFQF01002229">
    <property type="protein sequence ID" value="EGU82077.1"/>
    <property type="molecule type" value="Genomic_DNA"/>
</dbReference>
<evidence type="ECO:0000313" key="1">
    <source>
        <dbReference type="EMBL" id="EGU82077.1"/>
    </source>
</evidence>
<proteinExistence type="predicted"/>
<gene>
    <name evidence="1" type="ORF">FOXB_07410</name>
</gene>
<dbReference type="AlphaFoldDB" id="F9FLY0"/>